<dbReference type="HOGENOM" id="CLU_035288_1_0_1"/>
<dbReference type="PANTHER" id="PTHR14898">
    <property type="entry name" value="ENHANCER OF POLYCOMB"/>
    <property type="match status" value="1"/>
</dbReference>
<dbReference type="GO" id="GO:0035267">
    <property type="term" value="C:NuA4 histone acetyltransferase complex"/>
    <property type="evidence" value="ECO:0007669"/>
    <property type="project" value="InterPro"/>
</dbReference>
<dbReference type="AlphaFoldDB" id="K3XAB4"/>
<organism evidence="2 3">
    <name type="scientific">Globisporangium ultimum (strain ATCC 200006 / CBS 805.95 / DAOM BR144)</name>
    <name type="common">Pythium ultimum</name>
    <dbReference type="NCBI Taxonomy" id="431595"/>
    <lineage>
        <taxon>Eukaryota</taxon>
        <taxon>Sar</taxon>
        <taxon>Stramenopiles</taxon>
        <taxon>Oomycota</taxon>
        <taxon>Peronosporomycetes</taxon>
        <taxon>Pythiales</taxon>
        <taxon>Pythiaceae</taxon>
        <taxon>Globisporangium</taxon>
    </lineage>
</organism>
<evidence type="ECO:0000313" key="3">
    <source>
        <dbReference type="Proteomes" id="UP000019132"/>
    </source>
</evidence>
<dbReference type="EMBL" id="ADOS01001529">
    <property type="status" value="NOT_ANNOTATED_CDS"/>
    <property type="molecule type" value="Genomic_DNA"/>
</dbReference>
<proteinExistence type="predicted"/>
<reference evidence="3" key="1">
    <citation type="journal article" date="2010" name="Genome Biol.">
        <title>Genome sequence of the necrotrophic plant pathogen Pythium ultimum reveals original pathogenicity mechanisms and effector repertoire.</title>
        <authorList>
            <person name="Levesque C.A."/>
            <person name="Brouwer H."/>
            <person name="Cano L."/>
            <person name="Hamilton J.P."/>
            <person name="Holt C."/>
            <person name="Huitema E."/>
            <person name="Raffaele S."/>
            <person name="Robideau G.P."/>
            <person name="Thines M."/>
            <person name="Win J."/>
            <person name="Zerillo M.M."/>
            <person name="Beakes G.W."/>
            <person name="Boore J.L."/>
            <person name="Busam D."/>
            <person name="Dumas B."/>
            <person name="Ferriera S."/>
            <person name="Fuerstenberg S.I."/>
            <person name="Gachon C.M."/>
            <person name="Gaulin E."/>
            <person name="Govers F."/>
            <person name="Grenville-Briggs L."/>
            <person name="Horner N."/>
            <person name="Hostetler J."/>
            <person name="Jiang R.H."/>
            <person name="Johnson J."/>
            <person name="Krajaejun T."/>
            <person name="Lin H."/>
            <person name="Meijer H.J."/>
            <person name="Moore B."/>
            <person name="Morris P."/>
            <person name="Phuntmart V."/>
            <person name="Puiu D."/>
            <person name="Shetty J."/>
            <person name="Stajich J.E."/>
            <person name="Tripathy S."/>
            <person name="Wawra S."/>
            <person name="van West P."/>
            <person name="Whitty B.R."/>
            <person name="Coutinho P.M."/>
            <person name="Henrissat B."/>
            <person name="Martin F."/>
            <person name="Thomas P.D."/>
            <person name="Tyler B.M."/>
            <person name="De Vries R.P."/>
            <person name="Kamoun S."/>
            <person name="Yandell M."/>
            <person name="Tisserat N."/>
            <person name="Buell C.R."/>
        </authorList>
    </citation>
    <scope>NUCLEOTIDE SEQUENCE</scope>
    <source>
        <strain evidence="3">DAOM:BR144</strain>
    </source>
</reference>
<accession>K3XAB4</accession>
<dbReference type="OMA" id="YWAAKRQ"/>
<feature type="compositionally biased region" description="Basic and acidic residues" evidence="1">
    <location>
        <begin position="298"/>
        <end position="307"/>
    </location>
</feature>
<dbReference type="eggNOG" id="KOG2261">
    <property type="taxonomic scope" value="Eukaryota"/>
</dbReference>
<dbReference type="InterPro" id="IPR024943">
    <property type="entry name" value="Enhancer_polycomb"/>
</dbReference>
<dbReference type="STRING" id="431595.K3XAB4"/>
<feature type="compositionally biased region" description="Polar residues" evidence="1">
    <location>
        <begin position="331"/>
        <end position="341"/>
    </location>
</feature>
<evidence type="ECO:0008006" key="4">
    <source>
        <dbReference type="Google" id="ProtNLM"/>
    </source>
</evidence>
<dbReference type="Proteomes" id="UP000019132">
    <property type="component" value="Unassembled WGS sequence"/>
</dbReference>
<reference evidence="2" key="3">
    <citation type="submission" date="2015-02" db="UniProtKB">
        <authorList>
            <consortium name="EnsemblProtists"/>
        </authorList>
    </citation>
    <scope>IDENTIFICATION</scope>
    <source>
        <strain evidence="2">DAOM BR144</strain>
    </source>
</reference>
<name>K3XAB4_GLOUD</name>
<feature type="region of interest" description="Disordered" evidence="1">
    <location>
        <begin position="357"/>
        <end position="376"/>
    </location>
</feature>
<dbReference type="GO" id="GO:0006357">
    <property type="term" value="P:regulation of transcription by RNA polymerase II"/>
    <property type="evidence" value="ECO:0007669"/>
    <property type="project" value="InterPro"/>
</dbReference>
<evidence type="ECO:0000256" key="1">
    <source>
        <dbReference type="SAM" id="MobiDB-lite"/>
    </source>
</evidence>
<feature type="region of interest" description="Disordered" evidence="1">
    <location>
        <begin position="298"/>
        <end position="341"/>
    </location>
</feature>
<dbReference type="EnsemblProtists" id="PYU1_T014163">
    <property type="protein sequence ID" value="PYU1_T014163"/>
    <property type="gene ID" value="PYU1_G014133"/>
</dbReference>
<dbReference type="InParanoid" id="K3XAB4"/>
<evidence type="ECO:0000313" key="2">
    <source>
        <dbReference type="EnsemblProtists" id="PYU1_T014163"/>
    </source>
</evidence>
<sequence>MRRQSLRPRQIDVHARMRIIRSEEDLVLDEDGAGSSQPQTTFEELIGSVENKKHLATAAAHKSAKRKKNIPIPVNLTVDSYDDAVKDDFVVPTSYVRFQTIPSANEDQKVDIDLEIADLKWLKTHPKYGDDGDPRYQVSTEKLAKMLDVLEKASALINPSVVTLAEAEEVFTKQLQMAKTPLNKVTVDVYNYWVQKRLALKRPLLRKHWPQTPLNDTNPHLVFRPREKERYKLRKHRKNDMEGYRKLQQLRADCDRVRHLMDLVKRREKAKRLQIEFLDEIRRQAIYELTDRSGEVRKPKIPVEEDRHKKRKKKKKKHRKDGVDGDEYVASDSSKATTGSNDAAVAAGTQLPSSDATAVAPASAGNAPDALQSGRVPSFMEYDTSKNFRIHEDGDNGDEDELTMPHYPSYPMPLPHVMASIFIQPPKYRCRGRIGRGGRLIIDRIPVPSSRYYGPTELNATAAKFSKETSAATTVAAPPQTTPSTVGEAINSGHHHHSAILVHEASFRPLTNKIKSVTSKRLDEIYRMSDSEDELLEPLTSSVFETASMRKPSSGGTNSSKSHAAAARMTKFALDI</sequence>
<keyword evidence="3" id="KW-1185">Reference proteome</keyword>
<dbReference type="VEuPathDB" id="FungiDB:PYU1_G014133"/>
<protein>
    <recommendedName>
        <fullName evidence="4">Enhancer of polycomb-like protein</fullName>
    </recommendedName>
</protein>
<reference evidence="3" key="2">
    <citation type="submission" date="2010-04" db="EMBL/GenBank/DDBJ databases">
        <authorList>
            <person name="Buell R."/>
            <person name="Hamilton J."/>
            <person name="Hostetler J."/>
        </authorList>
    </citation>
    <scope>NUCLEOTIDE SEQUENCE [LARGE SCALE GENOMIC DNA]</scope>
    <source>
        <strain evidence="3">DAOM:BR144</strain>
    </source>
</reference>
<feature type="compositionally biased region" description="Basic residues" evidence="1">
    <location>
        <begin position="308"/>
        <end position="320"/>
    </location>
</feature>